<dbReference type="Pfam" id="PF20152">
    <property type="entry name" value="DUF6534"/>
    <property type="match status" value="1"/>
</dbReference>
<feature type="transmembrane region" description="Helical" evidence="2">
    <location>
        <begin position="290"/>
        <end position="313"/>
    </location>
</feature>
<evidence type="ECO:0000256" key="2">
    <source>
        <dbReference type="SAM" id="Phobius"/>
    </source>
</evidence>
<feature type="region of interest" description="Disordered" evidence="1">
    <location>
        <begin position="386"/>
        <end position="405"/>
    </location>
</feature>
<accession>A0A4Q9MX59</accession>
<keyword evidence="2" id="KW-0812">Transmembrane</keyword>
<dbReference type="PANTHER" id="PTHR40465">
    <property type="entry name" value="CHROMOSOME 1, WHOLE GENOME SHOTGUN SEQUENCE"/>
    <property type="match status" value="1"/>
</dbReference>
<feature type="domain" description="DUF6534" evidence="3">
    <location>
        <begin position="230"/>
        <end position="315"/>
    </location>
</feature>
<proteinExistence type="predicted"/>
<dbReference type="InterPro" id="IPR045339">
    <property type="entry name" value="DUF6534"/>
</dbReference>
<dbReference type="AlphaFoldDB" id="A0A4Q9MX59"/>
<reference evidence="4" key="1">
    <citation type="submission" date="2019-01" db="EMBL/GenBank/DDBJ databases">
        <title>Draft genome sequences of three monokaryotic isolates of the white-rot basidiomycete fungus Dichomitus squalens.</title>
        <authorList>
            <consortium name="DOE Joint Genome Institute"/>
            <person name="Lopez S.C."/>
            <person name="Andreopoulos B."/>
            <person name="Pangilinan J."/>
            <person name="Lipzen A."/>
            <person name="Riley R."/>
            <person name="Ahrendt S."/>
            <person name="Ng V."/>
            <person name="Barry K."/>
            <person name="Daum C."/>
            <person name="Grigoriev I.V."/>
            <person name="Hilden K.S."/>
            <person name="Makela M.R."/>
            <person name="de Vries R.P."/>
        </authorList>
    </citation>
    <scope>NUCLEOTIDE SEQUENCE [LARGE SCALE GENOMIC DNA]</scope>
    <source>
        <strain evidence="4">OM18370.1</strain>
    </source>
</reference>
<keyword evidence="2" id="KW-0472">Membrane</keyword>
<dbReference type="Proteomes" id="UP000292957">
    <property type="component" value="Unassembled WGS sequence"/>
</dbReference>
<dbReference type="PANTHER" id="PTHR40465:SF1">
    <property type="entry name" value="DUF6534 DOMAIN-CONTAINING PROTEIN"/>
    <property type="match status" value="1"/>
</dbReference>
<feature type="transmembrane region" description="Helical" evidence="2">
    <location>
        <begin position="219"/>
        <end position="244"/>
    </location>
</feature>
<dbReference type="EMBL" id="ML143400">
    <property type="protein sequence ID" value="TBU31312.1"/>
    <property type="molecule type" value="Genomic_DNA"/>
</dbReference>
<evidence type="ECO:0000256" key="1">
    <source>
        <dbReference type="SAM" id="MobiDB-lite"/>
    </source>
</evidence>
<feature type="transmembrane region" description="Helical" evidence="2">
    <location>
        <begin position="73"/>
        <end position="95"/>
    </location>
</feature>
<name>A0A4Q9MX59_9APHY</name>
<protein>
    <recommendedName>
        <fullName evidence="3">DUF6534 domain-containing protein</fullName>
    </recommendedName>
</protein>
<dbReference type="OrthoDB" id="2739927at2759"/>
<evidence type="ECO:0000313" key="4">
    <source>
        <dbReference type="EMBL" id="TBU31312.1"/>
    </source>
</evidence>
<gene>
    <name evidence="4" type="ORF">BD311DRAFT_795608</name>
</gene>
<sequence>MPEAKRTSRAGAGDSSLYWHRLSNTYTTTSHSHCRLIRPTAAMFENDLHSTRETLAGISSLIPSAFYSGLGSWLVGSFISTLLEGILLLQTFRYFRLYPKDPPYLQIWVGITVALQTVSVALAIHTCYFYMVSNYFNPGVLLSGVVVSATATTVIGPVNILLVEMFFVRRVYMVGEQYRKFAILPTLLVLGGVGSYFALTAEAFAIKNLTQDVAAGQWGGGAITASSLLLAADIQLTGVLIYALHTSRTGIQRTSSMINLLILYTISSGLLICIFNIGSVILSTVMPHNVVFTVFLIVGQQVYSNSLVTALISRRFIQKHGDMSSSDLSPYRSPPVRSGPSTGTMVSGLELGSMAFARGTTTTSSKDVVTTGSVAALQFGVDSRPRLSDTAERDMHNLSKDSYLV</sequence>
<feature type="transmembrane region" description="Helical" evidence="2">
    <location>
        <begin position="143"/>
        <end position="168"/>
    </location>
</feature>
<feature type="transmembrane region" description="Helical" evidence="2">
    <location>
        <begin position="107"/>
        <end position="131"/>
    </location>
</feature>
<feature type="transmembrane region" description="Helical" evidence="2">
    <location>
        <begin position="180"/>
        <end position="199"/>
    </location>
</feature>
<feature type="compositionally biased region" description="Basic and acidic residues" evidence="1">
    <location>
        <begin position="386"/>
        <end position="399"/>
    </location>
</feature>
<feature type="transmembrane region" description="Helical" evidence="2">
    <location>
        <begin position="256"/>
        <end position="278"/>
    </location>
</feature>
<feature type="region of interest" description="Disordered" evidence="1">
    <location>
        <begin position="321"/>
        <end position="342"/>
    </location>
</feature>
<keyword evidence="2" id="KW-1133">Transmembrane helix</keyword>
<evidence type="ECO:0000259" key="3">
    <source>
        <dbReference type="Pfam" id="PF20152"/>
    </source>
</evidence>
<organism evidence="4">
    <name type="scientific">Dichomitus squalens</name>
    <dbReference type="NCBI Taxonomy" id="114155"/>
    <lineage>
        <taxon>Eukaryota</taxon>
        <taxon>Fungi</taxon>
        <taxon>Dikarya</taxon>
        <taxon>Basidiomycota</taxon>
        <taxon>Agaricomycotina</taxon>
        <taxon>Agaricomycetes</taxon>
        <taxon>Polyporales</taxon>
        <taxon>Polyporaceae</taxon>
        <taxon>Dichomitus</taxon>
    </lineage>
</organism>